<dbReference type="PANTHER" id="PTHR22946">
    <property type="entry name" value="DIENELACTONE HYDROLASE DOMAIN-CONTAINING PROTEIN-RELATED"/>
    <property type="match status" value="1"/>
</dbReference>
<protein>
    <submittedName>
        <fullName evidence="4">Alpha/beta hydrolase</fullName>
    </submittedName>
</protein>
<evidence type="ECO:0000256" key="1">
    <source>
        <dbReference type="ARBA" id="ARBA00008645"/>
    </source>
</evidence>
<dbReference type="Gene3D" id="1.10.10.800">
    <property type="match status" value="1"/>
</dbReference>
<dbReference type="GO" id="GO:0016787">
    <property type="term" value="F:hydrolase activity"/>
    <property type="evidence" value="ECO:0007669"/>
    <property type="project" value="UniProtKB-KW"/>
</dbReference>
<evidence type="ECO:0000313" key="5">
    <source>
        <dbReference type="Proteomes" id="UP001596074"/>
    </source>
</evidence>
<dbReference type="EMBL" id="JBHSON010000007">
    <property type="protein sequence ID" value="MFC5745309.1"/>
    <property type="molecule type" value="Genomic_DNA"/>
</dbReference>
<keyword evidence="2 4" id="KW-0378">Hydrolase</keyword>
<accession>A0ABW0ZPV5</accession>
<dbReference type="RefSeq" id="WP_378280933.1">
    <property type="nucleotide sequence ID" value="NZ_JBHSON010000007.1"/>
</dbReference>
<dbReference type="SUPFAM" id="SSF53474">
    <property type="entry name" value="alpha/beta-Hydrolases"/>
    <property type="match status" value="1"/>
</dbReference>
<proteinExistence type="inferred from homology"/>
<organism evidence="4 5">
    <name type="scientific">Actinomadura rugatobispora</name>
    <dbReference type="NCBI Taxonomy" id="1994"/>
    <lineage>
        <taxon>Bacteria</taxon>
        <taxon>Bacillati</taxon>
        <taxon>Actinomycetota</taxon>
        <taxon>Actinomycetes</taxon>
        <taxon>Streptosporangiales</taxon>
        <taxon>Thermomonosporaceae</taxon>
        <taxon>Actinomadura</taxon>
    </lineage>
</organism>
<reference evidence="5" key="1">
    <citation type="journal article" date="2019" name="Int. J. Syst. Evol. Microbiol.">
        <title>The Global Catalogue of Microorganisms (GCM) 10K type strain sequencing project: providing services to taxonomists for standard genome sequencing and annotation.</title>
        <authorList>
            <consortium name="The Broad Institute Genomics Platform"/>
            <consortium name="The Broad Institute Genome Sequencing Center for Infectious Disease"/>
            <person name="Wu L."/>
            <person name="Ma J."/>
        </authorList>
    </citation>
    <scope>NUCLEOTIDE SEQUENCE [LARGE SCALE GENOMIC DNA]</scope>
    <source>
        <strain evidence="5">KCTC 42087</strain>
    </source>
</reference>
<keyword evidence="5" id="KW-1185">Reference proteome</keyword>
<dbReference type="InterPro" id="IPR029058">
    <property type="entry name" value="AB_hydrolase_fold"/>
</dbReference>
<gene>
    <name evidence="4" type="ORF">ACFPZN_06795</name>
</gene>
<name>A0ABW0ZPV5_9ACTN</name>
<comment type="similarity">
    <text evidence="1">Belongs to the AB hydrolase superfamily.</text>
</comment>
<dbReference type="Gene3D" id="3.40.50.1820">
    <property type="entry name" value="alpha/beta hydrolase"/>
    <property type="match status" value="1"/>
</dbReference>
<dbReference type="Proteomes" id="UP001596074">
    <property type="component" value="Unassembled WGS sequence"/>
</dbReference>
<evidence type="ECO:0000259" key="3">
    <source>
        <dbReference type="Pfam" id="PF02129"/>
    </source>
</evidence>
<sequence>MAVTSETISFISGPGLSLHGVIYLPDQARRPAAGAPAIILCLGYRPVFGMFAPKYARGFAEMGYVVLTFEYRGFGESEGPRWRHIAQEQLEDVRNAITYVTTRAEVDADRVALWGDASYGGAHAVMAGALDQRVRCVAATTPFADGEALLRDTRTPWEWQDFLARVDADRRARVLGGGEAVAPEEIMNFEPASHVRAAKHAEKHPELAALRYPLSETADSTMAYKPVDYVDRLAPRPLLLIAAELDRTTPTSQAEQLYGAAGPPKRLVILKGAGHTDVHGARLADVMEIGARWLARHLGPRTADIVRVEGDPEAEDVDARVPADLRDLIEKEAIR</sequence>
<dbReference type="InterPro" id="IPR050261">
    <property type="entry name" value="FrsA_esterase"/>
</dbReference>
<dbReference type="PANTHER" id="PTHR22946:SF9">
    <property type="entry name" value="POLYKETIDE TRANSFERASE AF380"/>
    <property type="match status" value="1"/>
</dbReference>
<comment type="caution">
    <text evidence="4">The sequence shown here is derived from an EMBL/GenBank/DDBJ whole genome shotgun (WGS) entry which is preliminary data.</text>
</comment>
<dbReference type="InterPro" id="IPR000383">
    <property type="entry name" value="Xaa-Pro-like_dom"/>
</dbReference>
<dbReference type="Pfam" id="PF02129">
    <property type="entry name" value="Peptidase_S15"/>
    <property type="match status" value="1"/>
</dbReference>
<evidence type="ECO:0000256" key="2">
    <source>
        <dbReference type="ARBA" id="ARBA00022801"/>
    </source>
</evidence>
<feature type="domain" description="Xaa-Pro dipeptidyl-peptidase-like" evidence="3">
    <location>
        <begin position="15"/>
        <end position="270"/>
    </location>
</feature>
<evidence type="ECO:0000313" key="4">
    <source>
        <dbReference type="EMBL" id="MFC5745309.1"/>
    </source>
</evidence>